<feature type="domain" description="Thoeris protein ThsB TIR-like" evidence="1">
    <location>
        <begin position="5"/>
        <end position="98"/>
    </location>
</feature>
<dbReference type="Pfam" id="PF08937">
    <property type="entry name" value="ThsB_TIR"/>
    <property type="match status" value="1"/>
</dbReference>
<protein>
    <recommendedName>
        <fullName evidence="1">Thoeris protein ThsB TIR-like domain-containing protein</fullName>
    </recommendedName>
</protein>
<dbReference type="Proteomes" id="UP000032289">
    <property type="component" value="Unassembled WGS sequence"/>
</dbReference>
<proteinExistence type="predicted"/>
<comment type="caution">
    <text evidence="2">The sequence shown here is derived from an EMBL/GenBank/DDBJ whole genome shotgun (WGS) entry which is preliminary data.</text>
</comment>
<dbReference type="Gene3D" id="3.40.50.11200">
    <property type="match status" value="1"/>
</dbReference>
<accession>A0A0D1LHN4</accession>
<organism evidence="2 3">
    <name type="scientific">Weissella cibaria</name>
    <dbReference type="NCBI Taxonomy" id="137591"/>
    <lineage>
        <taxon>Bacteria</taxon>
        <taxon>Bacillati</taxon>
        <taxon>Bacillota</taxon>
        <taxon>Bacilli</taxon>
        <taxon>Lactobacillales</taxon>
        <taxon>Lactobacillaceae</taxon>
        <taxon>Weissella</taxon>
    </lineage>
</organism>
<evidence type="ECO:0000313" key="3">
    <source>
        <dbReference type="Proteomes" id="UP000032289"/>
    </source>
</evidence>
<evidence type="ECO:0000259" key="1">
    <source>
        <dbReference type="Pfam" id="PF08937"/>
    </source>
</evidence>
<dbReference type="InterPro" id="IPR015032">
    <property type="entry name" value="ThsB__TIR-like_domain"/>
</dbReference>
<dbReference type="RefSeq" id="WP_043941984.1">
    <property type="nucleotide sequence ID" value="NZ_JWHT01000069.1"/>
</dbReference>
<gene>
    <name evidence="2" type="ORF">ab3b_02322</name>
</gene>
<evidence type="ECO:0000313" key="2">
    <source>
        <dbReference type="EMBL" id="KIU19965.1"/>
    </source>
</evidence>
<dbReference type="PATRIC" id="fig|137591.24.peg.2275"/>
<dbReference type="AlphaFoldDB" id="A0A0D1LHN4"/>
<name>A0A0D1LHN4_9LACO</name>
<dbReference type="EMBL" id="JWHT01000069">
    <property type="protein sequence ID" value="KIU19965.1"/>
    <property type="molecule type" value="Genomic_DNA"/>
</dbReference>
<reference evidence="2" key="1">
    <citation type="journal article" date="2015" name="Microbiology (Mosc.)">
        <title>Genomics of the Weissella cibaria species with an examination of its metabolic traits.</title>
        <authorList>
            <person name="Lynch K.M."/>
            <person name="Lucid A."/>
            <person name="Arendt E.K."/>
            <person name="Sleator R.D."/>
            <person name="Lucey B."/>
            <person name="Coffey A."/>
        </authorList>
    </citation>
    <scope>NUCLEOTIDE SEQUENCE [LARGE SCALE GENOMIC DNA]</scope>
    <source>
        <strain evidence="2">AB3b</strain>
    </source>
</reference>
<sequence>MHKTFISYHHSGEQDLKDKLVEHANVGEDFIDKSVSDGDIDPSLSEETIMRKLREEFIKDSSVIVVLIGEQTANRPFVNSEIQAGLWDSPVGLIGVVRDDLYDRIYDKDLCSVPGCNCGITLRRRTSLFYEKVPFLIRENNAILENNKSAFPHYSDSEAYCGIYRYSNFFENVEEYVDEAFEKRNKLFDIKKTNDSDVQTINNTHG</sequence>